<reference evidence="3 5" key="1">
    <citation type="journal article" date="2014" name="Agronomy (Basel)">
        <title>A Draft Genome Sequence for Ensete ventricosum, the Drought-Tolerant Tree Against Hunger.</title>
        <authorList>
            <person name="Harrison J."/>
            <person name="Moore K.A."/>
            <person name="Paszkiewicz K."/>
            <person name="Jones T."/>
            <person name="Grant M."/>
            <person name="Ambacheew D."/>
            <person name="Muzemil S."/>
            <person name="Studholme D.J."/>
        </authorList>
    </citation>
    <scope>NUCLEOTIDE SEQUENCE [LARGE SCALE GENOMIC DNA]</scope>
</reference>
<organism evidence="3 5">
    <name type="scientific">Ensete ventricosum</name>
    <name type="common">Abyssinian banana</name>
    <name type="synonym">Musa ensete</name>
    <dbReference type="NCBI Taxonomy" id="4639"/>
    <lineage>
        <taxon>Eukaryota</taxon>
        <taxon>Viridiplantae</taxon>
        <taxon>Streptophyta</taxon>
        <taxon>Embryophyta</taxon>
        <taxon>Tracheophyta</taxon>
        <taxon>Spermatophyta</taxon>
        <taxon>Magnoliopsida</taxon>
        <taxon>Liliopsida</taxon>
        <taxon>Zingiberales</taxon>
        <taxon>Musaceae</taxon>
        <taxon>Ensete</taxon>
    </lineage>
</organism>
<dbReference type="Proteomes" id="UP000287651">
    <property type="component" value="Unassembled WGS sequence"/>
</dbReference>
<proteinExistence type="predicted"/>
<name>A0A426Y408_ENSVE</name>
<dbReference type="AlphaFoldDB" id="A0A426Y408"/>
<feature type="compositionally biased region" description="Low complexity" evidence="2">
    <location>
        <begin position="179"/>
        <end position="190"/>
    </location>
</feature>
<evidence type="ECO:0000313" key="3">
    <source>
        <dbReference type="EMBL" id="RRT46464.1"/>
    </source>
</evidence>
<dbReference type="EMBL" id="AMZH03015176">
    <property type="protein sequence ID" value="RRT46464.1"/>
    <property type="molecule type" value="Genomic_DNA"/>
</dbReference>
<dbReference type="PANTHER" id="PTHR31016:SF12">
    <property type="entry name" value="OS05G0315200 PROTEIN"/>
    <property type="match status" value="1"/>
</dbReference>
<accession>A0A426Y408</accession>
<reference evidence="3" key="3">
    <citation type="submission" date="2018-09" db="EMBL/GenBank/DDBJ databases">
        <authorList>
            <person name="Harrison J."/>
            <person name="Moore K.A."/>
            <person name="Paszkiewicz K."/>
            <person name="Jones T."/>
            <person name="Grant M."/>
            <person name="Ambacheew D."/>
            <person name="Muzemil S."/>
            <person name="Studholme D."/>
        </authorList>
    </citation>
    <scope>NUCLEOTIDE SEQUENCE</scope>
</reference>
<evidence type="ECO:0000256" key="1">
    <source>
        <dbReference type="SAM" id="Coils"/>
    </source>
</evidence>
<protein>
    <submittedName>
        <fullName evidence="3">Uncharacterized protein</fullName>
    </submittedName>
</protein>
<sequence length="190" mass="21016">MQVANAMAAKAKLLLRELKTVKADLIFARERCAQLEEENKMHRESYEKGDCPEDDDLIRLQLETLLVEKARLARENSIYARENRFLREIVEYHQLTMQDVVYVDEGVEEVTEVYMAPNASLTLSRAASEASTGFISTPLAPARTNSSPATLQPSLLPSPSIVVPEDCPIVPTQPPLSVPPKSSLPPQSAA</sequence>
<feature type="region of interest" description="Disordered" evidence="2">
    <location>
        <begin position="166"/>
        <end position="190"/>
    </location>
</feature>
<evidence type="ECO:0000313" key="5">
    <source>
        <dbReference type="Proteomes" id="UP000287651"/>
    </source>
</evidence>
<evidence type="ECO:0000313" key="4">
    <source>
        <dbReference type="EMBL" id="RZR75198.1"/>
    </source>
</evidence>
<dbReference type="Proteomes" id="UP000290560">
    <property type="component" value="Unassembled WGS sequence"/>
</dbReference>
<reference evidence="4" key="2">
    <citation type="journal article" date="2018" name="Data Brief">
        <title>Genome sequence data from 17 accessions of Ensete ventricosum, a staple food crop for millions in Ethiopia.</title>
        <authorList>
            <person name="Yemataw Z."/>
            <person name="Muzemil S."/>
            <person name="Ambachew D."/>
            <person name="Tripathi L."/>
            <person name="Tesfaye K."/>
            <person name="Chala A."/>
            <person name="Farbos A."/>
            <person name="O'Neill P."/>
            <person name="Moore K."/>
            <person name="Grant M."/>
            <person name="Studholme D.J."/>
        </authorList>
    </citation>
    <scope>NUCLEOTIDE SEQUENCE [LARGE SCALE GENOMIC DNA]</scope>
    <source>
        <tissue evidence="4">Leaf</tissue>
    </source>
</reference>
<dbReference type="PANTHER" id="PTHR31016">
    <property type="entry name" value="OS04G0228100 PROTEIN"/>
    <property type="match status" value="1"/>
</dbReference>
<evidence type="ECO:0000256" key="2">
    <source>
        <dbReference type="SAM" id="MobiDB-lite"/>
    </source>
</evidence>
<keyword evidence="1" id="KW-0175">Coiled coil</keyword>
<gene>
    <name evidence="3" type="ORF">B296_00035254</name>
    <name evidence="4" type="ORF">BHM03_00051700</name>
</gene>
<dbReference type="EMBL" id="KV876618">
    <property type="protein sequence ID" value="RZR75198.1"/>
    <property type="molecule type" value="Genomic_DNA"/>
</dbReference>
<feature type="coiled-coil region" evidence="1">
    <location>
        <begin position="18"/>
        <end position="45"/>
    </location>
</feature>